<name>A0A4U1CZ89_9BACI</name>
<dbReference type="EMBL" id="SWBM01000006">
    <property type="protein sequence ID" value="TKC15202.1"/>
    <property type="molecule type" value="Genomic_DNA"/>
</dbReference>
<feature type="transmembrane region" description="Helical" evidence="2">
    <location>
        <begin position="66"/>
        <end position="86"/>
    </location>
</feature>
<keyword evidence="2" id="KW-0812">Transmembrane</keyword>
<protein>
    <submittedName>
        <fullName evidence="3">Uncharacterized protein</fullName>
    </submittedName>
</protein>
<evidence type="ECO:0000256" key="1">
    <source>
        <dbReference type="SAM" id="Coils"/>
    </source>
</evidence>
<accession>A0A4U1CZ89</accession>
<evidence type="ECO:0000256" key="2">
    <source>
        <dbReference type="SAM" id="Phobius"/>
    </source>
</evidence>
<organism evidence="3 4">
    <name type="scientific">Robertmurraya kyonggiensis</name>
    <dbReference type="NCBI Taxonomy" id="1037680"/>
    <lineage>
        <taxon>Bacteria</taxon>
        <taxon>Bacillati</taxon>
        <taxon>Bacillota</taxon>
        <taxon>Bacilli</taxon>
        <taxon>Bacillales</taxon>
        <taxon>Bacillaceae</taxon>
        <taxon>Robertmurraya</taxon>
    </lineage>
</organism>
<keyword evidence="1" id="KW-0175">Coiled coil</keyword>
<keyword evidence="4" id="KW-1185">Reference proteome</keyword>
<keyword evidence="2" id="KW-0472">Membrane</keyword>
<sequence>MSDNKPNYHSFLFRVAPSMDKILEKFKNQESRADVSPHWIGQAIILLLKDLKTFYKPIMKVNEVNIVNLSTFPLIGGVVASAVSFFQGMEWYWCLLILVGAVVILLSLMIPISLTRMLNLTHPHFYLKAYKALRKHEFDLLNHSVHDKNISYQGLAEYVNGVLTKQENELEIVNVITTEYKEEKERLRDEINELRSKEELAIEKYNELIEGLEDEIKWYEDGIQYLVELFHDLHIILHRIGRGKCNFSDLKIIAGYSLYKKNGNVLTRIADEGTTGQNPLTIDLTRNHHNPWVQSTVAAATKQNNLFKIEPKEGYHIVSYRINVGYNNSETWIISLQIVPSVNKKGYLLALTDDIIDQRVIYSMLHGLCQIVYNNTSRLGKGDGTHGK</sequence>
<dbReference type="RefSeq" id="WP_136833287.1">
    <property type="nucleotide sequence ID" value="NZ_SWBM01000006.1"/>
</dbReference>
<keyword evidence="2" id="KW-1133">Transmembrane helix</keyword>
<feature type="transmembrane region" description="Helical" evidence="2">
    <location>
        <begin position="92"/>
        <end position="114"/>
    </location>
</feature>
<comment type="caution">
    <text evidence="3">The sequence shown here is derived from an EMBL/GenBank/DDBJ whole genome shotgun (WGS) entry which is preliminary data.</text>
</comment>
<reference evidence="3 4" key="1">
    <citation type="journal article" date="2011" name="J. Microbiol.">
        <title>Bacillus kyonggiensis sp. nov., isolated from soil of a lettuce field.</title>
        <authorList>
            <person name="Dong K."/>
            <person name="Lee S."/>
        </authorList>
    </citation>
    <scope>NUCLEOTIDE SEQUENCE [LARGE SCALE GENOMIC DNA]</scope>
    <source>
        <strain evidence="3 4">NB22</strain>
    </source>
</reference>
<dbReference type="Proteomes" id="UP000307756">
    <property type="component" value="Unassembled WGS sequence"/>
</dbReference>
<gene>
    <name evidence="3" type="ORF">FA727_20180</name>
</gene>
<feature type="coiled-coil region" evidence="1">
    <location>
        <begin position="173"/>
        <end position="222"/>
    </location>
</feature>
<evidence type="ECO:0000313" key="3">
    <source>
        <dbReference type="EMBL" id="TKC15202.1"/>
    </source>
</evidence>
<proteinExistence type="predicted"/>
<dbReference type="OrthoDB" id="2473747at2"/>
<evidence type="ECO:0000313" key="4">
    <source>
        <dbReference type="Proteomes" id="UP000307756"/>
    </source>
</evidence>
<dbReference type="AlphaFoldDB" id="A0A4U1CZ89"/>